<dbReference type="InterPro" id="IPR024524">
    <property type="entry name" value="DUF3800"/>
</dbReference>
<protein>
    <recommendedName>
        <fullName evidence="3">DUF3800 domain-containing protein</fullName>
    </recommendedName>
</protein>
<dbReference type="Proteomes" id="UP000318711">
    <property type="component" value="Unassembled WGS sequence"/>
</dbReference>
<reference evidence="1 2" key="1">
    <citation type="submission" date="2017-07" db="EMBL/GenBank/DDBJ databases">
        <title>Mechanisms for carbon and nitrogen cycling indicate functional differentiation within the Candidate Phyla Radiation.</title>
        <authorList>
            <person name="Danczak R.E."/>
            <person name="Johnston M.D."/>
            <person name="Kenah C."/>
            <person name="Slattery M."/>
            <person name="Wrighton K.C."/>
            <person name="Wilkins M.J."/>
        </authorList>
    </citation>
    <scope>NUCLEOTIDE SEQUENCE [LARGE SCALE GENOMIC DNA]</scope>
    <source>
        <strain evidence="1">Licking1014_2</strain>
    </source>
</reference>
<organism evidence="1 2">
    <name type="scientific">Candidatus Berkelbacteria bacterium Licking1014_2</name>
    <dbReference type="NCBI Taxonomy" id="2017146"/>
    <lineage>
        <taxon>Bacteria</taxon>
        <taxon>Candidatus Berkelbacteria</taxon>
    </lineage>
</organism>
<dbReference type="Pfam" id="PF12686">
    <property type="entry name" value="DUF3800"/>
    <property type="match status" value="1"/>
</dbReference>
<dbReference type="AlphaFoldDB" id="A0A554LW65"/>
<gene>
    <name evidence="1" type="ORF">CEN88_167</name>
</gene>
<dbReference type="EMBL" id="VMGL01000014">
    <property type="protein sequence ID" value="TSC97113.1"/>
    <property type="molecule type" value="Genomic_DNA"/>
</dbReference>
<evidence type="ECO:0008006" key="3">
    <source>
        <dbReference type="Google" id="ProtNLM"/>
    </source>
</evidence>
<evidence type="ECO:0000313" key="1">
    <source>
        <dbReference type="EMBL" id="TSC97113.1"/>
    </source>
</evidence>
<accession>A0A554LW65</accession>
<evidence type="ECO:0000313" key="2">
    <source>
        <dbReference type="Proteomes" id="UP000318711"/>
    </source>
</evidence>
<proteinExistence type="predicted"/>
<sequence length="212" mass="25114">MKYVYIDESGDFGLSKKSTKTVIIAASFLNSPKELSIWFKRIKRRKLDKKLRKHSEIKAAAAPKKFLDYFYQHANADLTFSVYAVIIDKNKIPLKLKREEGIVYLQSIEQLLKISQPEMDKVMFWYFDRRPIKNIGWETLRQNIRARLLLLSTNPRPLIEVHHLDSIRSLNIQFADFIAYAVFQSVENNDNRWFKIIKSHIKKIEKVKFSHL</sequence>
<name>A0A554LW65_9BACT</name>
<comment type="caution">
    <text evidence="1">The sequence shown here is derived from an EMBL/GenBank/DDBJ whole genome shotgun (WGS) entry which is preliminary data.</text>
</comment>